<evidence type="ECO:0000313" key="2">
    <source>
        <dbReference type="EMBL" id="MDT0340588.1"/>
    </source>
</evidence>
<dbReference type="AlphaFoldDB" id="A0AAE4K9B6"/>
<name>A0AAE4K9B6_9BURK</name>
<proteinExistence type="predicted"/>
<dbReference type="RefSeq" id="WP_310838532.1">
    <property type="nucleotide sequence ID" value="NZ_JAVLSM010000016.1"/>
</dbReference>
<protein>
    <recommendedName>
        <fullName evidence="3">DUF3899 domain-containing protein</fullName>
    </recommendedName>
</protein>
<accession>A0AAE4K9B6</accession>
<keyword evidence="1" id="KW-0812">Transmembrane</keyword>
<organism evidence="2">
    <name type="scientific">Herbaspirillum huttiense subsp. nephrolepidis</name>
    <dbReference type="NCBI Taxonomy" id="3075126"/>
    <lineage>
        <taxon>Bacteria</taxon>
        <taxon>Pseudomonadati</taxon>
        <taxon>Pseudomonadota</taxon>
        <taxon>Betaproteobacteria</taxon>
        <taxon>Burkholderiales</taxon>
        <taxon>Oxalobacteraceae</taxon>
        <taxon>Herbaspirillum</taxon>
    </lineage>
</organism>
<sequence>MEEKGLRENRRIVHELIISGVIRKAYVISFLAVICGTFFLLITFDIANAAWTLSDEFATIIEHVLSSISRAFFFSGIVASLLFWVGGALNFFRVLSSKKNGVDSGSATPYKYHVLSKEYLTNAGIMARARLFVFLGLFLLSILTNVLLTSLLSFLQA</sequence>
<reference evidence="2" key="1">
    <citation type="submission" date="2023-02" db="EMBL/GenBank/DDBJ databases">
        <title>Description of Herbaspirillum huttiense subsp. nephrolepsisexaltata and Herbaspirillum huttiense subsp. lycopersicon.</title>
        <authorList>
            <person name="Poudel M."/>
            <person name="Sharma A."/>
            <person name="Goss E."/>
            <person name="Tapia J.H."/>
            <person name="Harmon C.M."/>
            <person name="Jones J.B."/>
        </authorList>
    </citation>
    <scope>NUCLEOTIDE SEQUENCE</scope>
    <source>
        <strain evidence="2">NC40101</strain>
    </source>
</reference>
<keyword evidence="1" id="KW-0472">Membrane</keyword>
<dbReference type="EMBL" id="JAVRAA010000024">
    <property type="protein sequence ID" value="MDT0340588.1"/>
    <property type="molecule type" value="Genomic_DNA"/>
</dbReference>
<evidence type="ECO:0000256" key="1">
    <source>
        <dbReference type="SAM" id="Phobius"/>
    </source>
</evidence>
<feature type="transmembrane region" description="Helical" evidence="1">
    <location>
        <begin position="131"/>
        <end position="155"/>
    </location>
</feature>
<comment type="caution">
    <text evidence="2">The sequence shown here is derived from an EMBL/GenBank/DDBJ whole genome shotgun (WGS) entry which is preliminary data.</text>
</comment>
<evidence type="ECO:0008006" key="3">
    <source>
        <dbReference type="Google" id="ProtNLM"/>
    </source>
</evidence>
<feature type="transmembrane region" description="Helical" evidence="1">
    <location>
        <begin position="71"/>
        <end position="92"/>
    </location>
</feature>
<gene>
    <name evidence="2" type="ORF">RJN63_27405</name>
</gene>
<keyword evidence="1" id="KW-1133">Transmembrane helix</keyword>
<feature type="transmembrane region" description="Helical" evidence="1">
    <location>
        <begin position="25"/>
        <end position="51"/>
    </location>
</feature>